<evidence type="ECO:0000313" key="2">
    <source>
        <dbReference type="EMBL" id="BCJ86729.1"/>
    </source>
</evidence>
<dbReference type="Gene3D" id="1.10.357.10">
    <property type="entry name" value="Tetracycline Repressor, domain 2"/>
    <property type="match status" value="1"/>
</dbReference>
<reference evidence="2 3" key="1">
    <citation type="submission" date="2020-08" db="EMBL/GenBank/DDBJ databases">
        <title>Complete Genome Sequence of Effusibacillus dendaii Strain skT53, Isolated from Farmland soil.</title>
        <authorList>
            <person name="Konishi T."/>
            <person name="Kawasaki H."/>
        </authorList>
    </citation>
    <scope>NUCLEOTIDE SEQUENCE [LARGE SCALE GENOMIC DNA]</scope>
    <source>
        <strain evidence="3">skT53</strain>
    </source>
</reference>
<accession>A0A7I8DCP8</accession>
<dbReference type="AlphaFoldDB" id="A0A7I8DCP8"/>
<dbReference type="EMBL" id="AP023366">
    <property type="protein sequence ID" value="BCJ86729.1"/>
    <property type="molecule type" value="Genomic_DNA"/>
</dbReference>
<dbReference type="Pfam" id="PF08359">
    <property type="entry name" value="TetR_C_4"/>
    <property type="match status" value="1"/>
</dbReference>
<dbReference type="Proteomes" id="UP000593802">
    <property type="component" value="Chromosome"/>
</dbReference>
<evidence type="ECO:0000259" key="1">
    <source>
        <dbReference type="Pfam" id="PF08359"/>
    </source>
</evidence>
<evidence type="ECO:0000313" key="3">
    <source>
        <dbReference type="Proteomes" id="UP000593802"/>
    </source>
</evidence>
<keyword evidence="3" id="KW-1185">Reference proteome</keyword>
<feature type="domain" description="Transcription regulator YsiA C-terminal" evidence="1">
    <location>
        <begin position="2"/>
        <end position="105"/>
    </location>
</feature>
<protein>
    <recommendedName>
        <fullName evidence="1">Transcription regulator YsiA C-terminal domain-containing protein</fullName>
    </recommendedName>
</protein>
<name>A0A7I8DCP8_9BACL</name>
<dbReference type="InterPro" id="IPR013570">
    <property type="entry name" value="Tscrpt_reg_YsiA_C"/>
</dbReference>
<dbReference type="SUPFAM" id="SSF48498">
    <property type="entry name" value="Tetracyclin repressor-like, C-terminal domain"/>
    <property type="match status" value="1"/>
</dbReference>
<gene>
    <name evidence="2" type="ORF">skT53_17140</name>
</gene>
<dbReference type="InterPro" id="IPR036271">
    <property type="entry name" value="Tet_transcr_reg_TetR-rel_C_sf"/>
</dbReference>
<organism evidence="2 3">
    <name type="scientific">Effusibacillus dendaii</name>
    <dbReference type="NCBI Taxonomy" id="2743772"/>
    <lineage>
        <taxon>Bacteria</taxon>
        <taxon>Bacillati</taxon>
        <taxon>Bacillota</taxon>
        <taxon>Bacilli</taxon>
        <taxon>Bacillales</taxon>
        <taxon>Alicyclobacillaceae</taxon>
        <taxon>Effusibacillus</taxon>
    </lineage>
</organism>
<proteinExistence type="predicted"/>
<dbReference type="KEGG" id="eff:skT53_17140"/>
<sequence>MVTVYFEGLAHNKSLAAVTQIHLRQADQAMRRQIGDIIRPYYQLIDHIIQDGIDKGIFRPTIDHRIARRMIFGTMDETITAWVLTGAKYDLQGLIEPVVDLLVHAMKK</sequence>